<evidence type="ECO:0000313" key="11">
    <source>
        <dbReference type="Proteomes" id="UP001275049"/>
    </source>
</evidence>
<dbReference type="Proteomes" id="UP001281731">
    <property type="component" value="Unassembled WGS sequence"/>
</dbReference>
<protein>
    <submittedName>
        <fullName evidence="10">PLD nuclease N-terminal domain-containing protein</fullName>
    </submittedName>
</protein>
<dbReference type="EMBL" id="JAWNGC010000006">
    <property type="protein sequence ID" value="MDY5155218.1"/>
    <property type="molecule type" value="Genomic_DNA"/>
</dbReference>
<evidence type="ECO:0000313" key="12">
    <source>
        <dbReference type="Proteomes" id="UP001281731"/>
    </source>
</evidence>
<evidence type="ECO:0000259" key="8">
    <source>
        <dbReference type="Pfam" id="PF13396"/>
    </source>
</evidence>
<evidence type="ECO:0000256" key="7">
    <source>
        <dbReference type="SAM" id="Phobius"/>
    </source>
</evidence>
<dbReference type="AlphaFoldDB" id="A0AAW9HU36"/>
<comment type="caution">
    <text evidence="10">The sequence shown here is derived from an EMBL/GenBank/DDBJ whole genome shotgun (WGS) entry which is preliminary data.</text>
</comment>
<keyword evidence="4 7" id="KW-1133">Transmembrane helix</keyword>
<dbReference type="Pfam" id="PF13396">
    <property type="entry name" value="PLDc_N"/>
    <property type="match status" value="1"/>
</dbReference>
<sequence length="138" mass="15899">MPRILLILTALAIWIYGIIDVTRTHDTTRFPGRLKKPAWLALTIFLPTVGSLLWIIFTFPIKFPAKEISLGGNPFSRYSPSKKKKEPVAPDDDIEFLKKIDSYNRFREWEREQEKKKDSGESDSEKNFSDPDDKGPVS</sequence>
<keyword evidence="5 7" id="KW-0472">Membrane</keyword>
<evidence type="ECO:0000256" key="1">
    <source>
        <dbReference type="ARBA" id="ARBA00004651"/>
    </source>
</evidence>
<dbReference type="InterPro" id="IPR027379">
    <property type="entry name" value="CLS_N"/>
</dbReference>
<feature type="domain" description="Cardiolipin synthase N-terminal" evidence="8">
    <location>
        <begin position="12"/>
        <end position="57"/>
    </location>
</feature>
<reference evidence="10 11" key="1">
    <citation type="submission" date="2023-10" db="EMBL/GenBank/DDBJ databases">
        <title>Whole Genome based description of the genera Actinobaculum and Actinotignum reveals a complex phylogenetic relationship within the species included in the genus Actinotignum.</title>
        <authorList>
            <person name="Jensen C.S."/>
            <person name="Dargis R."/>
            <person name="Kemp M."/>
            <person name="Christensen J.J."/>
        </authorList>
    </citation>
    <scope>NUCLEOTIDE SEQUENCE</scope>
    <source>
        <strain evidence="10">SLA_B511</strain>
        <strain evidence="9 11">SLA_B974</strain>
    </source>
</reference>
<organism evidence="10 12">
    <name type="scientific">Actinotignum urinale</name>
    <dbReference type="NCBI Taxonomy" id="190146"/>
    <lineage>
        <taxon>Bacteria</taxon>
        <taxon>Bacillati</taxon>
        <taxon>Actinomycetota</taxon>
        <taxon>Actinomycetes</taxon>
        <taxon>Actinomycetales</taxon>
        <taxon>Actinomycetaceae</taxon>
        <taxon>Actinotignum</taxon>
    </lineage>
</organism>
<evidence type="ECO:0000313" key="10">
    <source>
        <dbReference type="EMBL" id="MDY5155218.1"/>
    </source>
</evidence>
<accession>A0AAW9HU36</accession>
<dbReference type="EMBL" id="JAWNGA010000005">
    <property type="protein sequence ID" value="MDY5132936.1"/>
    <property type="molecule type" value="Genomic_DNA"/>
</dbReference>
<evidence type="ECO:0000313" key="9">
    <source>
        <dbReference type="EMBL" id="MDY5132936.1"/>
    </source>
</evidence>
<keyword evidence="2" id="KW-1003">Cell membrane</keyword>
<evidence type="ECO:0000256" key="2">
    <source>
        <dbReference type="ARBA" id="ARBA00022475"/>
    </source>
</evidence>
<evidence type="ECO:0000256" key="5">
    <source>
        <dbReference type="ARBA" id="ARBA00023136"/>
    </source>
</evidence>
<evidence type="ECO:0000256" key="3">
    <source>
        <dbReference type="ARBA" id="ARBA00022692"/>
    </source>
</evidence>
<name>A0AAW9HU36_9ACTO</name>
<proteinExistence type="predicted"/>
<dbReference type="Proteomes" id="UP001275049">
    <property type="component" value="Unassembled WGS sequence"/>
</dbReference>
<evidence type="ECO:0000256" key="6">
    <source>
        <dbReference type="SAM" id="MobiDB-lite"/>
    </source>
</evidence>
<feature type="region of interest" description="Disordered" evidence="6">
    <location>
        <begin position="109"/>
        <end position="138"/>
    </location>
</feature>
<evidence type="ECO:0000256" key="4">
    <source>
        <dbReference type="ARBA" id="ARBA00022989"/>
    </source>
</evidence>
<gene>
    <name evidence="10" type="ORF">R6G80_05695</name>
    <name evidence="9" type="ORF">R6G86_04145</name>
</gene>
<dbReference type="RefSeq" id="WP_022866447.1">
    <property type="nucleotide sequence ID" value="NZ_CAMYCL010000005.1"/>
</dbReference>
<comment type="subcellular location">
    <subcellularLocation>
        <location evidence="1">Cell membrane</location>
        <topology evidence="1">Multi-pass membrane protein</topology>
    </subcellularLocation>
</comment>
<keyword evidence="3 7" id="KW-0812">Transmembrane</keyword>
<dbReference type="GO" id="GO:0005886">
    <property type="term" value="C:plasma membrane"/>
    <property type="evidence" value="ECO:0007669"/>
    <property type="project" value="UniProtKB-SubCell"/>
</dbReference>
<feature type="transmembrane region" description="Helical" evidence="7">
    <location>
        <begin position="40"/>
        <end position="59"/>
    </location>
</feature>
<keyword evidence="11" id="KW-1185">Reference proteome</keyword>